<dbReference type="AlphaFoldDB" id="A0A0B7B3M7"/>
<feature type="non-terminal residue" evidence="1">
    <location>
        <position position="1"/>
    </location>
</feature>
<accession>A0A0B7B3M7</accession>
<gene>
    <name evidence="1" type="primary">ORF155455</name>
</gene>
<evidence type="ECO:0000313" key="1">
    <source>
        <dbReference type="EMBL" id="CEK86740.1"/>
    </source>
</evidence>
<reference evidence="1" key="1">
    <citation type="submission" date="2014-12" db="EMBL/GenBank/DDBJ databases">
        <title>Insight into the proteome of Arion vulgaris.</title>
        <authorList>
            <person name="Aradska J."/>
            <person name="Bulat T."/>
            <person name="Smidak R."/>
            <person name="Sarate P."/>
            <person name="Gangsoo J."/>
            <person name="Sialana F."/>
            <person name="Bilban M."/>
            <person name="Lubec G."/>
        </authorList>
    </citation>
    <scope>NUCLEOTIDE SEQUENCE</scope>
    <source>
        <tissue evidence="1">Skin</tissue>
    </source>
</reference>
<sequence>QKFWYVDQLLAYKLLEQKPEILFLDRHLQVKCLNLNCHPTWQPGYLALLNENPKGEEFNWQSDTLSVHWDVFPELELETVKYTSGLVVDAARRILHKSGVSVLDLNNR</sequence>
<proteinExistence type="predicted"/>
<name>A0A0B7B3M7_9EUPU</name>
<dbReference type="EMBL" id="HACG01039875">
    <property type="protein sequence ID" value="CEK86740.1"/>
    <property type="molecule type" value="Transcribed_RNA"/>
</dbReference>
<organism evidence="1">
    <name type="scientific">Arion vulgaris</name>
    <dbReference type="NCBI Taxonomy" id="1028688"/>
    <lineage>
        <taxon>Eukaryota</taxon>
        <taxon>Metazoa</taxon>
        <taxon>Spiralia</taxon>
        <taxon>Lophotrochozoa</taxon>
        <taxon>Mollusca</taxon>
        <taxon>Gastropoda</taxon>
        <taxon>Heterobranchia</taxon>
        <taxon>Euthyneura</taxon>
        <taxon>Panpulmonata</taxon>
        <taxon>Eupulmonata</taxon>
        <taxon>Stylommatophora</taxon>
        <taxon>Helicina</taxon>
        <taxon>Arionoidea</taxon>
        <taxon>Arionidae</taxon>
        <taxon>Arion</taxon>
    </lineage>
</organism>
<protein>
    <submittedName>
        <fullName evidence="1">Uncharacterized protein</fullName>
    </submittedName>
</protein>